<evidence type="ECO:0000313" key="3">
    <source>
        <dbReference type="WBParaSite" id="TREG1_3950.1"/>
    </source>
</evidence>
<reference evidence="3" key="2">
    <citation type="submission" date="2023-11" db="UniProtKB">
        <authorList>
            <consortium name="WormBaseParasite"/>
        </authorList>
    </citation>
    <scope>IDENTIFICATION</scope>
</reference>
<accession>A0AA85JSG2</accession>
<feature type="compositionally biased region" description="Basic and acidic residues" evidence="1">
    <location>
        <begin position="50"/>
        <end position="59"/>
    </location>
</feature>
<evidence type="ECO:0000256" key="1">
    <source>
        <dbReference type="SAM" id="MobiDB-lite"/>
    </source>
</evidence>
<dbReference type="WBParaSite" id="TREG1_3950.1">
    <property type="protein sequence ID" value="TREG1_3950.1"/>
    <property type="gene ID" value="TREG1_3950"/>
</dbReference>
<dbReference type="Proteomes" id="UP000050795">
    <property type="component" value="Unassembled WGS sequence"/>
</dbReference>
<name>A0AA85JSG2_TRIRE</name>
<dbReference type="AlphaFoldDB" id="A0AA85JSG2"/>
<feature type="region of interest" description="Disordered" evidence="1">
    <location>
        <begin position="48"/>
        <end position="100"/>
    </location>
</feature>
<reference evidence="2" key="1">
    <citation type="submission" date="2022-06" db="EMBL/GenBank/DDBJ databases">
        <authorList>
            <person name="Berger JAMES D."/>
            <person name="Berger JAMES D."/>
        </authorList>
    </citation>
    <scope>NUCLEOTIDE SEQUENCE [LARGE SCALE GENOMIC DNA]</scope>
</reference>
<proteinExistence type="predicted"/>
<evidence type="ECO:0000313" key="2">
    <source>
        <dbReference type="Proteomes" id="UP000050795"/>
    </source>
</evidence>
<sequence>MFASICIFLDFTSQQFSSIIDNKLNESRRSKLDIALLHLRESISTENIEDEHTNSEKLNKTVKPKSSSTEQEKQRQKLIDNPDFGISPIQSSPRIADKLSGGSKQLTTFQTQNHLLTSTPISEVCEVASRNVKQNNELLTPSITEVSMPLQHAGARKPSTVVTKKAADKRVVQPKAENCAPQDLNLSSDQLRCKLSEQSKLYTNYAYVEKSKGS</sequence>
<feature type="compositionally biased region" description="Basic and acidic residues" evidence="1">
    <location>
        <begin position="70"/>
        <end position="80"/>
    </location>
</feature>
<keyword evidence="2" id="KW-1185">Reference proteome</keyword>
<organism evidence="2 3">
    <name type="scientific">Trichobilharzia regenti</name>
    <name type="common">Nasal bird schistosome</name>
    <dbReference type="NCBI Taxonomy" id="157069"/>
    <lineage>
        <taxon>Eukaryota</taxon>
        <taxon>Metazoa</taxon>
        <taxon>Spiralia</taxon>
        <taxon>Lophotrochozoa</taxon>
        <taxon>Platyhelminthes</taxon>
        <taxon>Trematoda</taxon>
        <taxon>Digenea</taxon>
        <taxon>Strigeidida</taxon>
        <taxon>Schistosomatoidea</taxon>
        <taxon>Schistosomatidae</taxon>
        <taxon>Trichobilharzia</taxon>
    </lineage>
</organism>
<protein>
    <submittedName>
        <fullName evidence="3">Uncharacterized protein</fullName>
    </submittedName>
</protein>